<keyword evidence="8" id="KW-0418">Kinase</keyword>
<feature type="chain" id="PRO_5036465716" description="Cysteine-rich receptor-like protein kinase 10" evidence="15">
    <location>
        <begin position="23"/>
        <end position="884"/>
    </location>
</feature>
<keyword evidence="12" id="KW-0675">Receptor</keyword>
<feature type="domain" description="Gnk2-homologous" evidence="17">
    <location>
        <begin position="318"/>
        <end position="424"/>
    </location>
</feature>
<comment type="caution">
    <text evidence="18">The sequence shown here is derived from an EMBL/GenBank/DDBJ whole genome shotgun (WGS) entry which is preliminary data.</text>
</comment>
<feature type="domain" description="Gnk2-homologous" evidence="17">
    <location>
        <begin position="140"/>
        <end position="249"/>
    </location>
</feature>
<dbReference type="PANTHER" id="PTHR32099:SF110">
    <property type="entry name" value="CYSTEINE-RICH RECEPTOR-KINASE-LIKE PROTEIN"/>
    <property type="match status" value="1"/>
</dbReference>
<keyword evidence="3" id="KW-0808">Transferase</keyword>
<dbReference type="PROSITE" id="PS51473">
    <property type="entry name" value="GNK2"/>
    <property type="match status" value="4"/>
</dbReference>
<evidence type="ECO:0000256" key="11">
    <source>
        <dbReference type="ARBA" id="ARBA00023136"/>
    </source>
</evidence>
<dbReference type="Pfam" id="PF01657">
    <property type="entry name" value="Stress-antifung"/>
    <property type="match status" value="4"/>
</dbReference>
<feature type="transmembrane region" description="Helical" evidence="14">
    <location>
        <begin position="576"/>
        <end position="599"/>
    </location>
</feature>
<evidence type="ECO:0000256" key="14">
    <source>
        <dbReference type="SAM" id="Phobius"/>
    </source>
</evidence>
<keyword evidence="6" id="KW-0677">Repeat</keyword>
<keyword evidence="10 14" id="KW-1133">Transmembrane helix</keyword>
<keyword evidence="13" id="KW-0325">Glycoprotein</keyword>
<dbReference type="PANTHER" id="PTHR32099">
    <property type="entry name" value="CYSTEINE-RICH REPEAT SECRETORY PROTEIN"/>
    <property type="match status" value="1"/>
</dbReference>
<evidence type="ECO:0000259" key="16">
    <source>
        <dbReference type="PROSITE" id="PS50011"/>
    </source>
</evidence>
<name>A0A8X8A0X0_POPTO</name>
<keyword evidence="2" id="KW-0723">Serine/threonine-protein kinase</keyword>
<dbReference type="GO" id="GO:0005524">
    <property type="term" value="F:ATP binding"/>
    <property type="evidence" value="ECO:0007669"/>
    <property type="project" value="UniProtKB-KW"/>
</dbReference>
<evidence type="ECO:0000256" key="4">
    <source>
        <dbReference type="ARBA" id="ARBA00022692"/>
    </source>
</evidence>
<evidence type="ECO:0000313" key="19">
    <source>
        <dbReference type="Proteomes" id="UP000886885"/>
    </source>
</evidence>
<evidence type="ECO:0000256" key="12">
    <source>
        <dbReference type="ARBA" id="ARBA00023170"/>
    </source>
</evidence>
<dbReference type="FunFam" id="3.30.430.20:FF:000003">
    <property type="entry name" value="Cysteine-rich RLK (RECEPTOR-like protein kinase) 10"/>
    <property type="match status" value="2"/>
</dbReference>
<evidence type="ECO:0000256" key="1">
    <source>
        <dbReference type="ARBA" id="ARBA00004167"/>
    </source>
</evidence>
<evidence type="ECO:0000259" key="17">
    <source>
        <dbReference type="PROSITE" id="PS51473"/>
    </source>
</evidence>
<dbReference type="PROSITE" id="PS00108">
    <property type="entry name" value="PROTEIN_KINASE_ST"/>
    <property type="match status" value="1"/>
</dbReference>
<keyword evidence="7" id="KW-0547">Nucleotide-binding</keyword>
<keyword evidence="5 15" id="KW-0732">Signal</keyword>
<dbReference type="InterPro" id="IPR000719">
    <property type="entry name" value="Prot_kinase_dom"/>
</dbReference>
<feature type="domain" description="Protein kinase" evidence="16">
    <location>
        <begin position="447"/>
        <end position="831"/>
    </location>
</feature>
<dbReference type="OrthoDB" id="688481at2759"/>
<evidence type="ECO:0000256" key="5">
    <source>
        <dbReference type="ARBA" id="ARBA00022729"/>
    </source>
</evidence>
<dbReference type="FunFam" id="1.10.510.10:FF:000129">
    <property type="entry name" value="cysteine-rich receptor-like protein kinase 10"/>
    <property type="match status" value="1"/>
</dbReference>
<dbReference type="GO" id="GO:0016020">
    <property type="term" value="C:membrane"/>
    <property type="evidence" value="ECO:0007669"/>
    <property type="project" value="UniProtKB-SubCell"/>
</dbReference>
<evidence type="ECO:0000256" key="7">
    <source>
        <dbReference type="ARBA" id="ARBA00022741"/>
    </source>
</evidence>
<dbReference type="EMBL" id="JAAWWB010000007">
    <property type="protein sequence ID" value="KAG6778601.1"/>
    <property type="molecule type" value="Genomic_DNA"/>
</dbReference>
<comment type="subcellular location">
    <subcellularLocation>
        <location evidence="1">Membrane</location>
        <topology evidence="1">Single-pass membrane protein</topology>
    </subcellularLocation>
</comment>
<evidence type="ECO:0000256" key="3">
    <source>
        <dbReference type="ARBA" id="ARBA00022679"/>
    </source>
</evidence>
<reference evidence="18" key="1">
    <citation type="journal article" date="2020" name="bioRxiv">
        <title>Hybrid origin of Populus tomentosa Carr. identified through genome sequencing and phylogenomic analysis.</title>
        <authorList>
            <person name="An X."/>
            <person name="Gao K."/>
            <person name="Chen Z."/>
            <person name="Li J."/>
            <person name="Yang X."/>
            <person name="Yang X."/>
            <person name="Zhou J."/>
            <person name="Guo T."/>
            <person name="Zhao T."/>
            <person name="Huang S."/>
            <person name="Miao D."/>
            <person name="Khan W.U."/>
            <person name="Rao P."/>
            <person name="Ye M."/>
            <person name="Lei B."/>
            <person name="Liao W."/>
            <person name="Wang J."/>
            <person name="Ji L."/>
            <person name="Li Y."/>
            <person name="Guo B."/>
            <person name="Mustafa N.S."/>
            <person name="Li S."/>
            <person name="Yun Q."/>
            <person name="Keller S.R."/>
            <person name="Mao J."/>
            <person name="Zhang R."/>
            <person name="Strauss S.H."/>
        </authorList>
    </citation>
    <scope>NUCLEOTIDE SEQUENCE</scope>
    <source>
        <strain evidence="18">GM15</strain>
        <tissue evidence="18">Leaf</tissue>
    </source>
</reference>
<protein>
    <recommendedName>
        <fullName evidence="20">Cysteine-rich receptor-like protein kinase 10</fullName>
    </recommendedName>
</protein>
<evidence type="ECO:0000256" key="2">
    <source>
        <dbReference type="ARBA" id="ARBA00022527"/>
    </source>
</evidence>
<gene>
    <name evidence="18" type="ORF">POTOM_014939</name>
</gene>
<evidence type="ECO:0000256" key="15">
    <source>
        <dbReference type="SAM" id="SignalP"/>
    </source>
</evidence>
<dbReference type="GO" id="GO:0006950">
    <property type="term" value="P:response to stress"/>
    <property type="evidence" value="ECO:0007669"/>
    <property type="project" value="UniProtKB-ARBA"/>
</dbReference>
<feature type="domain" description="Gnk2-homologous" evidence="17">
    <location>
        <begin position="27"/>
        <end position="133"/>
    </location>
</feature>
<accession>A0A8X8A0X0</accession>
<proteinExistence type="predicted"/>
<keyword evidence="4 14" id="KW-0812">Transmembrane</keyword>
<dbReference type="AlphaFoldDB" id="A0A8X8A0X0"/>
<dbReference type="PROSITE" id="PS50011">
    <property type="entry name" value="PROTEIN_KINASE_DOM"/>
    <property type="match status" value="1"/>
</dbReference>
<evidence type="ECO:0000256" key="6">
    <source>
        <dbReference type="ARBA" id="ARBA00022737"/>
    </source>
</evidence>
<feature type="domain" description="Gnk2-homologous" evidence="17">
    <location>
        <begin position="430"/>
        <end position="539"/>
    </location>
</feature>
<dbReference type="FunFam" id="3.30.430.20:FF:000002">
    <property type="entry name" value="Cysteine-rich receptor-like protein kinase 10"/>
    <property type="match status" value="2"/>
</dbReference>
<keyword evidence="11 14" id="KW-0472">Membrane</keyword>
<dbReference type="Proteomes" id="UP000886885">
    <property type="component" value="Chromosome 4A"/>
</dbReference>
<evidence type="ECO:0000256" key="10">
    <source>
        <dbReference type="ARBA" id="ARBA00022989"/>
    </source>
</evidence>
<evidence type="ECO:0000256" key="13">
    <source>
        <dbReference type="ARBA" id="ARBA00023180"/>
    </source>
</evidence>
<dbReference type="SMART" id="SM00220">
    <property type="entry name" value="S_TKc"/>
    <property type="match status" value="1"/>
</dbReference>
<dbReference type="Pfam" id="PF00069">
    <property type="entry name" value="Pkinase"/>
    <property type="match status" value="1"/>
</dbReference>
<organism evidence="18 19">
    <name type="scientific">Populus tomentosa</name>
    <name type="common">Chinese white poplar</name>
    <dbReference type="NCBI Taxonomy" id="118781"/>
    <lineage>
        <taxon>Eukaryota</taxon>
        <taxon>Viridiplantae</taxon>
        <taxon>Streptophyta</taxon>
        <taxon>Embryophyta</taxon>
        <taxon>Tracheophyta</taxon>
        <taxon>Spermatophyta</taxon>
        <taxon>Magnoliopsida</taxon>
        <taxon>eudicotyledons</taxon>
        <taxon>Gunneridae</taxon>
        <taxon>Pentapetalae</taxon>
        <taxon>rosids</taxon>
        <taxon>fabids</taxon>
        <taxon>Malpighiales</taxon>
        <taxon>Salicaceae</taxon>
        <taxon>Saliceae</taxon>
        <taxon>Populus</taxon>
    </lineage>
</organism>
<evidence type="ECO:0008006" key="20">
    <source>
        <dbReference type="Google" id="ProtNLM"/>
    </source>
</evidence>
<evidence type="ECO:0000313" key="18">
    <source>
        <dbReference type="EMBL" id="KAG6778601.1"/>
    </source>
</evidence>
<dbReference type="GO" id="GO:0004674">
    <property type="term" value="F:protein serine/threonine kinase activity"/>
    <property type="evidence" value="ECO:0007669"/>
    <property type="project" value="UniProtKB-KW"/>
</dbReference>
<evidence type="ECO:0000256" key="9">
    <source>
        <dbReference type="ARBA" id="ARBA00022840"/>
    </source>
</evidence>
<dbReference type="CDD" id="cd23509">
    <property type="entry name" value="Gnk2-like"/>
    <property type="match status" value="4"/>
</dbReference>
<keyword evidence="9" id="KW-0067">ATP-binding</keyword>
<evidence type="ECO:0000256" key="8">
    <source>
        <dbReference type="ARBA" id="ARBA00022777"/>
    </source>
</evidence>
<keyword evidence="19" id="KW-1185">Reference proteome</keyword>
<dbReference type="InterPro" id="IPR002902">
    <property type="entry name" value="GNK2"/>
</dbReference>
<sequence length="884" mass="98384">MNSLKFYVILLSLLTLAIITLAQEHNNYLGHGCQNVTTSTLNSTYRANLNILLSSLASNATPNNTIGFYNTSFGQNTDRVYGLFICRGDLSSTTVCQSCVTFATKDIVQRCPIGIASIVYYDACHLRYSNVNIFFRVDDQSLRVYLSNTQNITTEPQRFNNLLGATVNDLADRAANAPPGAKKFAVNETSFDAFQNIYSLAQCTPDLSSFDCKNCLRAVIGRLPICCSSKIGGRVLFPSCYIHYEIIEFYNAPFSKLLSIPCPHYLSFHLIKRYNFLSSTVRAASQLITKKMNSLKFYVILLSLLTLAIITLAQEDANYLYHNCQNATTSTLNSTYRANLNLLLSSLASNATPNNTIGFYNTSFGQNTDRVYGLFVCRGDLSSTTVCQNCVTFATKDIVQRCPIGIASIVYYDACILRYSNVNIFSKVDQDPGYYMWNLQNITTEPQRFNNLVGAAVNDLADRAASAPPGAKRFAVNKTSFDAFQNIYSLAQCTPDLSSSDCTRCLSAAIASLPICCSSKIGGRVLFPSCYIHYEITEFYNAAEPPPPPPPPVGLPSPPPPRSVTIPEEKGGVSTVLIIAIVIPIAVSIALFSMCFCFLRRARKTRDYVPENDGKEHYKSFLIGKQNKSRVFSVLFFFLDFVDPQRQGLLDWSRRYKIIGGIARGILYLHEDSRLRIIHRDLKASNILLDGDMNPKISDFGLARIFVVDQTQASTNRIVGTYGYMSPEYAMHGRFSVKSDVYSFGVLILEIITGKKNSSFYQTGGAVDLVSYVWKHWRDGTPLEVLDPTLTDTYSRNEVIRCIHIGLLCVQEDPAIRPAMATIVLTLNSYSVTLPSPQEPALFFHSTITDEVNISSKEFLFEDSKSKSVAYSVDEDSITEVYPR</sequence>
<dbReference type="InterPro" id="IPR008271">
    <property type="entry name" value="Ser/Thr_kinase_AS"/>
</dbReference>
<feature type="signal peptide" evidence="15">
    <location>
        <begin position="1"/>
        <end position="22"/>
    </location>
</feature>